<gene>
    <name evidence="7" type="primary">btc</name>
</gene>
<dbReference type="InterPro" id="IPR000742">
    <property type="entry name" value="EGF"/>
</dbReference>
<evidence type="ECO:0000313" key="8">
    <source>
        <dbReference type="Proteomes" id="UP000694680"/>
    </source>
</evidence>
<keyword evidence="5" id="KW-0732">Signal</keyword>
<keyword evidence="4" id="KW-0472">Membrane</keyword>
<dbReference type="PROSITE" id="PS50026">
    <property type="entry name" value="EGF_3"/>
    <property type="match status" value="1"/>
</dbReference>
<dbReference type="PANTHER" id="PTHR10740:SF3">
    <property type="entry name" value="PROBETACELLULIN"/>
    <property type="match status" value="1"/>
</dbReference>
<comment type="caution">
    <text evidence="3">Lacks conserved residue(s) required for the propagation of feature annotation.</text>
</comment>
<evidence type="ECO:0000256" key="5">
    <source>
        <dbReference type="SAM" id="SignalP"/>
    </source>
</evidence>
<protein>
    <submittedName>
        <fullName evidence="7">Probetacellulin-like</fullName>
    </submittedName>
</protein>
<keyword evidence="2 3" id="KW-1015">Disulfide bond</keyword>
<dbReference type="OrthoDB" id="6233064at2759"/>
<keyword evidence="1 3" id="KW-0245">EGF-like domain</keyword>
<evidence type="ECO:0000313" key="7">
    <source>
        <dbReference type="Ensembl" id="ENSGWIP00000019944.1"/>
    </source>
</evidence>
<keyword evidence="4" id="KW-0812">Transmembrane</keyword>
<dbReference type="GO" id="GO:0005615">
    <property type="term" value="C:extracellular space"/>
    <property type="evidence" value="ECO:0007669"/>
    <property type="project" value="TreeGrafter"/>
</dbReference>
<evidence type="ECO:0000256" key="4">
    <source>
        <dbReference type="SAM" id="Phobius"/>
    </source>
</evidence>
<keyword evidence="8" id="KW-1185">Reference proteome</keyword>
<accession>A0A8C5ENY8</accession>
<name>A0A8C5ENY8_GOUWI</name>
<evidence type="ECO:0000259" key="6">
    <source>
        <dbReference type="PROSITE" id="PS50026"/>
    </source>
</evidence>
<dbReference type="PANTHER" id="PTHR10740">
    <property type="entry name" value="TRANSFORMING GROWTH FACTOR ALPHA"/>
    <property type="match status" value="1"/>
</dbReference>
<feature type="chain" id="PRO_5034699439" evidence="5">
    <location>
        <begin position="24"/>
        <end position="187"/>
    </location>
</feature>
<dbReference type="Proteomes" id="UP000694680">
    <property type="component" value="Chromosome 12"/>
</dbReference>
<reference evidence="7" key="3">
    <citation type="submission" date="2025-09" db="UniProtKB">
        <authorList>
            <consortium name="Ensembl"/>
        </authorList>
    </citation>
    <scope>IDENTIFICATION</scope>
</reference>
<dbReference type="RefSeq" id="XP_028318326.1">
    <property type="nucleotide sequence ID" value="XM_028462525.1"/>
</dbReference>
<reference evidence="7" key="1">
    <citation type="submission" date="2020-06" db="EMBL/GenBank/DDBJ databases">
        <authorList>
            <consortium name="Wellcome Sanger Institute Data Sharing"/>
        </authorList>
    </citation>
    <scope>NUCLEOTIDE SEQUENCE [LARGE SCALE GENOMIC DNA]</scope>
</reference>
<dbReference type="GO" id="GO:0005154">
    <property type="term" value="F:epidermal growth factor receptor binding"/>
    <property type="evidence" value="ECO:0007669"/>
    <property type="project" value="TreeGrafter"/>
</dbReference>
<proteinExistence type="predicted"/>
<organism evidence="7 8">
    <name type="scientific">Gouania willdenowi</name>
    <name type="common">Blunt-snouted clingfish</name>
    <name type="synonym">Lepadogaster willdenowi</name>
    <dbReference type="NCBI Taxonomy" id="441366"/>
    <lineage>
        <taxon>Eukaryota</taxon>
        <taxon>Metazoa</taxon>
        <taxon>Chordata</taxon>
        <taxon>Craniata</taxon>
        <taxon>Vertebrata</taxon>
        <taxon>Euteleostomi</taxon>
        <taxon>Actinopterygii</taxon>
        <taxon>Neopterygii</taxon>
        <taxon>Teleostei</taxon>
        <taxon>Neoteleostei</taxon>
        <taxon>Acanthomorphata</taxon>
        <taxon>Ovalentaria</taxon>
        <taxon>Blenniimorphae</taxon>
        <taxon>Blenniiformes</taxon>
        <taxon>Gobiesocoidei</taxon>
        <taxon>Gobiesocidae</taxon>
        <taxon>Gobiesocinae</taxon>
        <taxon>Gouania</taxon>
    </lineage>
</organism>
<dbReference type="GO" id="GO:0045840">
    <property type="term" value="P:positive regulation of mitotic nuclear division"/>
    <property type="evidence" value="ECO:0007669"/>
    <property type="project" value="TreeGrafter"/>
</dbReference>
<evidence type="ECO:0000256" key="1">
    <source>
        <dbReference type="ARBA" id="ARBA00022536"/>
    </source>
</evidence>
<dbReference type="AlphaFoldDB" id="A0A8C5ENY8"/>
<dbReference type="GeneID" id="114473117"/>
<feature type="disulfide bond" evidence="3">
    <location>
        <begin position="90"/>
        <end position="99"/>
    </location>
</feature>
<evidence type="ECO:0000256" key="3">
    <source>
        <dbReference type="PROSITE-ProRule" id="PRU00076"/>
    </source>
</evidence>
<evidence type="ECO:0000256" key="2">
    <source>
        <dbReference type="ARBA" id="ARBA00023157"/>
    </source>
</evidence>
<feature type="transmembrane region" description="Helical" evidence="4">
    <location>
        <begin position="114"/>
        <end position="136"/>
    </location>
</feature>
<dbReference type="CTD" id="685"/>
<reference evidence="7" key="2">
    <citation type="submission" date="2025-08" db="UniProtKB">
        <authorList>
            <consortium name="Ensembl"/>
        </authorList>
    </citation>
    <scope>IDENTIFICATION</scope>
</reference>
<dbReference type="GO" id="GO:0008083">
    <property type="term" value="F:growth factor activity"/>
    <property type="evidence" value="ECO:0007669"/>
    <property type="project" value="TreeGrafter"/>
</dbReference>
<dbReference type="PROSITE" id="PS00022">
    <property type="entry name" value="EGF_1"/>
    <property type="match status" value="1"/>
</dbReference>
<dbReference type="GO" id="GO:0008284">
    <property type="term" value="P:positive regulation of cell population proliferation"/>
    <property type="evidence" value="ECO:0007669"/>
    <property type="project" value="TreeGrafter"/>
</dbReference>
<keyword evidence="4" id="KW-1133">Transmembrane helix</keyword>
<dbReference type="Ensembl" id="ENSGWIT00000021938.1">
    <property type="protein sequence ID" value="ENSGWIP00000019944.1"/>
    <property type="gene ID" value="ENSGWIG00000010855.1"/>
</dbReference>
<dbReference type="Gene3D" id="2.10.25.10">
    <property type="entry name" value="Laminin"/>
    <property type="match status" value="1"/>
</dbReference>
<feature type="signal peptide" evidence="5">
    <location>
        <begin position="1"/>
        <end position="23"/>
    </location>
</feature>
<dbReference type="SUPFAM" id="SSF57196">
    <property type="entry name" value="EGF/Laminin"/>
    <property type="match status" value="1"/>
</dbReference>
<sequence>MAKVYNLYVGIATALALCKYGCAEWNTTKERTNQTVSQCDHQGHGNNCTGNAETEQWNGHFSKCPKELRDYCVHGECRYIQDQETPSCRCLHGYTGSRCEYVVLDWRKAEKQQIIISCVIAVLIFLILLIVFIFIYSRYGWKWCCRHQRSRTEEPSNGTEKLSMMDTNATHTDLKLDPTEPTHSNPV</sequence>
<dbReference type="GO" id="GO:0007173">
    <property type="term" value="P:epidermal growth factor receptor signaling pathway"/>
    <property type="evidence" value="ECO:0007669"/>
    <property type="project" value="TreeGrafter"/>
</dbReference>
<feature type="domain" description="EGF-like" evidence="6">
    <location>
        <begin position="68"/>
        <end position="100"/>
    </location>
</feature>
<dbReference type="PROSITE" id="PS01186">
    <property type="entry name" value="EGF_2"/>
    <property type="match status" value="1"/>
</dbReference>
<dbReference type="PRINTS" id="PR00009">
    <property type="entry name" value="EGFTGF"/>
</dbReference>